<comment type="caution">
    <text evidence="1">The sequence shown here is derived from an EMBL/GenBank/DDBJ whole genome shotgun (WGS) entry which is preliminary data.</text>
</comment>
<keyword evidence="2" id="KW-1185">Reference proteome</keyword>
<reference evidence="1 2" key="1">
    <citation type="journal article" date="2023" name="Mol. Biol. Evol.">
        <title>Genomics of Secondarily Temperate Adaptation in the Only Non-Antarctic Icefish.</title>
        <authorList>
            <person name="Rivera-Colon A.G."/>
            <person name="Rayamajhi N."/>
            <person name="Minhas B.F."/>
            <person name="Madrigal G."/>
            <person name="Bilyk K.T."/>
            <person name="Yoon V."/>
            <person name="Hune M."/>
            <person name="Gregory S."/>
            <person name="Cheng C.H.C."/>
            <person name="Catchen J.M."/>
        </authorList>
    </citation>
    <scope>NUCLEOTIDE SEQUENCE [LARGE SCALE GENOMIC DNA]</scope>
    <source>
        <strain evidence="1">JC2023a</strain>
    </source>
</reference>
<dbReference type="Proteomes" id="UP001335648">
    <property type="component" value="Unassembled WGS sequence"/>
</dbReference>
<evidence type="ECO:0000313" key="1">
    <source>
        <dbReference type="EMBL" id="KAK5901889.1"/>
    </source>
</evidence>
<sequence length="125" mass="13484">MGVFSEGQTRDSIFCQSLRQRGAGSHLGCEESELKDCGPCTVSSTLAPAGNQSSLPTLLPTPITRPLTAHTNVIPRARCCWAAEGGFQKVNPQRMTHIRLHSQTSVRTPLPVVSVCACTPMEFKC</sequence>
<dbReference type="EMBL" id="JAULUE010002051">
    <property type="protein sequence ID" value="KAK5901889.1"/>
    <property type="molecule type" value="Genomic_DNA"/>
</dbReference>
<organism evidence="1 2">
    <name type="scientific">Champsocephalus esox</name>
    <name type="common">pike icefish</name>
    <dbReference type="NCBI Taxonomy" id="159716"/>
    <lineage>
        <taxon>Eukaryota</taxon>
        <taxon>Metazoa</taxon>
        <taxon>Chordata</taxon>
        <taxon>Craniata</taxon>
        <taxon>Vertebrata</taxon>
        <taxon>Euteleostomi</taxon>
        <taxon>Actinopterygii</taxon>
        <taxon>Neopterygii</taxon>
        <taxon>Teleostei</taxon>
        <taxon>Neoteleostei</taxon>
        <taxon>Acanthomorphata</taxon>
        <taxon>Eupercaria</taxon>
        <taxon>Perciformes</taxon>
        <taxon>Notothenioidei</taxon>
        <taxon>Channichthyidae</taxon>
        <taxon>Champsocephalus</taxon>
    </lineage>
</organism>
<dbReference type="AlphaFoldDB" id="A0AAN8CDT3"/>
<proteinExistence type="predicted"/>
<evidence type="ECO:0000313" key="2">
    <source>
        <dbReference type="Proteomes" id="UP001335648"/>
    </source>
</evidence>
<name>A0AAN8CDT3_9TELE</name>
<gene>
    <name evidence="1" type="ORF">CesoFtcFv8_007202</name>
</gene>
<protein>
    <submittedName>
        <fullName evidence="1">Uncharacterized protein</fullName>
    </submittedName>
</protein>
<accession>A0AAN8CDT3</accession>